<proteinExistence type="predicted"/>
<dbReference type="AlphaFoldDB" id="A0A133U9B4"/>
<keyword evidence="2" id="KW-1185">Reference proteome</keyword>
<reference evidence="1 2" key="1">
    <citation type="journal article" date="2016" name="Sci. Rep.">
        <title>Metabolic traits of an uncultured archaeal lineage -MSBL1- from brine pools of the Red Sea.</title>
        <authorList>
            <person name="Mwirichia R."/>
            <person name="Alam I."/>
            <person name="Rashid M."/>
            <person name="Vinu M."/>
            <person name="Ba-Alawi W."/>
            <person name="Anthony Kamau A."/>
            <person name="Kamanda Ngugi D."/>
            <person name="Goker M."/>
            <person name="Klenk H.P."/>
            <person name="Bajic V."/>
            <person name="Stingl U."/>
        </authorList>
    </citation>
    <scope>NUCLEOTIDE SEQUENCE [LARGE SCALE GENOMIC DNA]</scope>
    <source>
        <strain evidence="1">SCGC-AAA259A05</strain>
    </source>
</reference>
<protein>
    <recommendedName>
        <fullName evidence="3">ArnR1-like winged helix-turn-helix domain-containing protein</fullName>
    </recommendedName>
</protein>
<dbReference type="InterPro" id="IPR036390">
    <property type="entry name" value="WH_DNA-bd_sf"/>
</dbReference>
<sequence>MKLSNQMKKILLALKDEKEENDKVVSGLNVETIATKIEGESVLYRPSWSNKDQLKNKKSVSYRRSLKRLCEEGLVNESTDYVTNRYSLSPKGGEKAEELRTEIQNYVNEWNRFL</sequence>
<dbReference type="Proteomes" id="UP000070163">
    <property type="component" value="Unassembled WGS sequence"/>
</dbReference>
<dbReference type="Gene3D" id="1.10.10.10">
    <property type="entry name" value="Winged helix-like DNA-binding domain superfamily/Winged helix DNA-binding domain"/>
    <property type="match status" value="1"/>
</dbReference>
<organism evidence="1 2">
    <name type="scientific">candidate division MSBL1 archaeon SCGC-AAA259A05</name>
    <dbReference type="NCBI Taxonomy" id="1698259"/>
    <lineage>
        <taxon>Archaea</taxon>
        <taxon>Methanobacteriati</taxon>
        <taxon>Methanobacteriota</taxon>
        <taxon>candidate division MSBL1</taxon>
    </lineage>
</organism>
<accession>A0A133U9B4</accession>
<gene>
    <name evidence="1" type="ORF">AKJ57_03635</name>
</gene>
<dbReference type="InterPro" id="IPR036388">
    <property type="entry name" value="WH-like_DNA-bd_sf"/>
</dbReference>
<name>A0A133U9B4_9EURY</name>
<dbReference type="EMBL" id="LHXJ01000038">
    <property type="protein sequence ID" value="KXA90784.1"/>
    <property type="molecule type" value="Genomic_DNA"/>
</dbReference>
<evidence type="ECO:0008006" key="3">
    <source>
        <dbReference type="Google" id="ProtNLM"/>
    </source>
</evidence>
<evidence type="ECO:0000313" key="2">
    <source>
        <dbReference type="Proteomes" id="UP000070163"/>
    </source>
</evidence>
<evidence type="ECO:0000313" key="1">
    <source>
        <dbReference type="EMBL" id="KXA90784.1"/>
    </source>
</evidence>
<comment type="caution">
    <text evidence="1">The sequence shown here is derived from an EMBL/GenBank/DDBJ whole genome shotgun (WGS) entry which is preliminary data.</text>
</comment>
<dbReference type="SUPFAM" id="SSF46785">
    <property type="entry name" value="Winged helix' DNA-binding domain"/>
    <property type="match status" value="1"/>
</dbReference>